<dbReference type="GO" id="GO:0005666">
    <property type="term" value="C:RNA polymerase III complex"/>
    <property type="evidence" value="ECO:0007669"/>
    <property type="project" value="TreeGrafter"/>
</dbReference>
<feature type="region of interest" description="Disordered" evidence="1">
    <location>
        <begin position="159"/>
        <end position="218"/>
    </location>
</feature>
<dbReference type="PANTHER" id="PTHR12069">
    <property type="entry name" value="DNA-DIRECTED RNA POLYMERASES III 80 KDA POLYPEPTIDE RNA POLYMERASE III SUBUNIT 5"/>
    <property type="match status" value="1"/>
</dbReference>
<dbReference type="GO" id="GO:0042797">
    <property type="term" value="P:tRNA transcription by RNA polymerase III"/>
    <property type="evidence" value="ECO:0007669"/>
    <property type="project" value="TreeGrafter"/>
</dbReference>
<evidence type="ECO:0000313" key="2">
    <source>
        <dbReference type="EMBL" id="KLO20576.1"/>
    </source>
</evidence>
<sequence>MEGPEVDPLVSVLPIHLSNALSPNLHIYQYPLLTRPLQVPPSAAQSGKKIRARIKPKSSRVEVHVPIDLRPEVWNKERGEDLGRARIQDDQENGLDSKAAEAADPRLTEVRMRSEQIQHRGAYMLGIIRDGHLHLHPVQETHQLRPSLTYLDVFHRKARRRKAGDDSDSDSDDGPPPDPDDPTPAAVKKEPKASTSGEAKDIQVTIKKSDDKSGQSAIGLTAVRREMLLMMRNEEEEPWQDLNYYDGETEEAGHSFDSIFIEPESEPKLSCDSNLTTIIKSIPGL</sequence>
<protein>
    <recommendedName>
        <fullName evidence="4">DNA-directed RNA polymerase III subunit Rpc5</fullName>
    </recommendedName>
</protein>
<dbReference type="InterPro" id="IPR006886">
    <property type="entry name" value="RNA_pol_III_Rpc5"/>
</dbReference>
<feature type="region of interest" description="Disordered" evidence="1">
    <location>
        <begin position="85"/>
        <end position="106"/>
    </location>
</feature>
<accession>A0A0H2STX4</accession>
<dbReference type="Proteomes" id="UP000053477">
    <property type="component" value="Unassembled WGS sequence"/>
</dbReference>
<dbReference type="FunCoup" id="A0A0H2STX4">
    <property type="interactions" value="43"/>
</dbReference>
<evidence type="ECO:0000256" key="1">
    <source>
        <dbReference type="SAM" id="MobiDB-lite"/>
    </source>
</evidence>
<gene>
    <name evidence="2" type="ORF">SCHPADRAFT_918061</name>
</gene>
<name>A0A0H2STX4_9AGAM</name>
<organism evidence="2 3">
    <name type="scientific">Schizopora paradoxa</name>
    <dbReference type="NCBI Taxonomy" id="27342"/>
    <lineage>
        <taxon>Eukaryota</taxon>
        <taxon>Fungi</taxon>
        <taxon>Dikarya</taxon>
        <taxon>Basidiomycota</taxon>
        <taxon>Agaricomycotina</taxon>
        <taxon>Agaricomycetes</taxon>
        <taxon>Hymenochaetales</taxon>
        <taxon>Schizoporaceae</taxon>
        <taxon>Schizopora</taxon>
    </lineage>
</organism>
<keyword evidence="3" id="KW-1185">Reference proteome</keyword>
<dbReference type="AlphaFoldDB" id="A0A0H2STX4"/>
<dbReference type="Pfam" id="PF04801">
    <property type="entry name" value="RPC5"/>
    <property type="match status" value="1"/>
</dbReference>
<proteinExistence type="predicted"/>
<feature type="compositionally biased region" description="Acidic residues" evidence="1">
    <location>
        <begin position="166"/>
        <end position="181"/>
    </location>
</feature>
<dbReference type="EMBL" id="KQ085882">
    <property type="protein sequence ID" value="KLO20576.1"/>
    <property type="molecule type" value="Genomic_DNA"/>
</dbReference>
<reference evidence="2 3" key="1">
    <citation type="submission" date="2015-04" db="EMBL/GenBank/DDBJ databases">
        <title>Complete genome sequence of Schizopora paradoxa KUC8140, a cosmopolitan wood degrader in East Asia.</title>
        <authorList>
            <consortium name="DOE Joint Genome Institute"/>
            <person name="Min B."/>
            <person name="Park H."/>
            <person name="Jang Y."/>
            <person name="Kim J.-J."/>
            <person name="Kim K.H."/>
            <person name="Pangilinan J."/>
            <person name="Lipzen A."/>
            <person name="Riley R."/>
            <person name="Grigoriev I.V."/>
            <person name="Spatafora J.W."/>
            <person name="Choi I.-G."/>
        </authorList>
    </citation>
    <scope>NUCLEOTIDE SEQUENCE [LARGE SCALE GENOMIC DNA]</scope>
    <source>
        <strain evidence="2 3">KUC8140</strain>
    </source>
</reference>
<dbReference type="PANTHER" id="PTHR12069:SF0">
    <property type="entry name" value="DNA-DIRECTED RNA POLYMERASE III SUBUNIT RPC5"/>
    <property type="match status" value="1"/>
</dbReference>
<evidence type="ECO:0008006" key="4">
    <source>
        <dbReference type="Google" id="ProtNLM"/>
    </source>
</evidence>
<dbReference type="STRING" id="27342.A0A0H2STX4"/>
<dbReference type="OrthoDB" id="340681at2759"/>
<dbReference type="InParanoid" id="A0A0H2STX4"/>
<evidence type="ECO:0000313" key="3">
    <source>
        <dbReference type="Proteomes" id="UP000053477"/>
    </source>
</evidence>